<comment type="caution">
    <text evidence="11">The sequence shown here is derived from an EMBL/GenBank/DDBJ whole genome shotgun (WGS) entry which is preliminary data.</text>
</comment>
<dbReference type="RefSeq" id="WP_016401547.1">
    <property type="nucleotide sequence ID" value="NZ_BARX01000010.1"/>
</dbReference>
<dbReference type="Pfam" id="PF02416">
    <property type="entry name" value="TatA_B_E"/>
    <property type="match status" value="1"/>
</dbReference>
<keyword evidence="4 9" id="KW-0812">Transmembrane</keyword>
<dbReference type="InterPro" id="IPR003369">
    <property type="entry name" value="TatA/B/E"/>
</dbReference>
<keyword evidence="7 9" id="KW-0811">Translocation</keyword>
<dbReference type="EMBL" id="BARX01000010">
    <property type="protein sequence ID" value="GAD01779.1"/>
    <property type="molecule type" value="Genomic_DNA"/>
</dbReference>
<sequence length="69" mass="7259">MAGISVWQLAIIAVIVALLFGTKRLRGLGGDLGSTIKGFKQAMSEDNTQQNVSNPISAEQGDNNKQLGS</sequence>
<evidence type="ECO:0000256" key="2">
    <source>
        <dbReference type="ARBA" id="ARBA00022448"/>
    </source>
</evidence>
<evidence type="ECO:0000256" key="1">
    <source>
        <dbReference type="ARBA" id="ARBA00004162"/>
    </source>
</evidence>
<dbReference type="GO" id="GO:0043953">
    <property type="term" value="P:protein transport by the Tat complex"/>
    <property type="evidence" value="ECO:0007669"/>
    <property type="project" value="UniProtKB-UniRule"/>
</dbReference>
<keyword evidence="8 9" id="KW-0472">Membrane</keyword>
<dbReference type="GO" id="GO:0033281">
    <property type="term" value="C:TAT protein transport complex"/>
    <property type="evidence" value="ECO:0007669"/>
    <property type="project" value="UniProtKB-UniRule"/>
</dbReference>
<evidence type="ECO:0000256" key="6">
    <source>
        <dbReference type="ARBA" id="ARBA00022989"/>
    </source>
</evidence>
<comment type="subcellular location">
    <subcellularLocation>
        <location evidence="1 9">Cell membrane</location>
        <topology evidence="1 9">Single-pass membrane protein</topology>
    </subcellularLocation>
</comment>
<evidence type="ECO:0000256" key="4">
    <source>
        <dbReference type="ARBA" id="ARBA00022692"/>
    </source>
</evidence>
<dbReference type="PANTHER" id="PTHR42982">
    <property type="entry name" value="SEC-INDEPENDENT PROTEIN TRANSLOCASE PROTEIN TATA"/>
    <property type="match status" value="1"/>
</dbReference>
<evidence type="ECO:0000256" key="5">
    <source>
        <dbReference type="ARBA" id="ARBA00022927"/>
    </source>
</evidence>
<feature type="region of interest" description="Disordered" evidence="10">
    <location>
        <begin position="44"/>
        <end position="69"/>
    </location>
</feature>
<proteinExistence type="inferred from homology"/>
<dbReference type="Proteomes" id="UP000014461">
    <property type="component" value="Unassembled WGS sequence"/>
</dbReference>
<keyword evidence="3 9" id="KW-1003">Cell membrane</keyword>
<dbReference type="PANTHER" id="PTHR42982:SF1">
    <property type="entry name" value="SEC-INDEPENDENT PROTEIN TRANSLOCASE PROTEIN TATA"/>
    <property type="match status" value="1"/>
</dbReference>
<name>R9PK85_AGAAL</name>
<keyword evidence="12" id="KW-1185">Reference proteome</keyword>
<dbReference type="AlphaFoldDB" id="R9PK85"/>
<accession>R9PK85</accession>
<keyword evidence="6 9" id="KW-1133">Transmembrane helix</keyword>
<comment type="similarity">
    <text evidence="9">Belongs to the TatA/E family.</text>
</comment>
<evidence type="ECO:0000256" key="9">
    <source>
        <dbReference type="HAMAP-Rule" id="MF_00236"/>
    </source>
</evidence>
<reference evidence="11" key="1">
    <citation type="journal article" date="2013" name="Genome Announc.">
        <title>Draft Genome Sequence of Agarivorans albus Strain MKT 106T, an Agarolytic Marine Bacterium.</title>
        <authorList>
            <person name="Yasuike M."/>
            <person name="Nakamura Y."/>
            <person name="Kai W."/>
            <person name="Fujiwara A."/>
            <person name="Fukui Y."/>
            <person name="Satomi M."/>
            <person name="Sano M."/>
        </authorList>
    </citation>
    <scope>NUCLEOTIDE SEQUENCE [LARGE SCALE GENOMIC DNA]</scope>
</reference>
<dbReference type="OrthoDB" id="7066617at2"/>
<evidence type="ECO:0000256" key="10">
    <source>
        <dbReference type="SAM" id="MobiDB-lite"/>
    </source>
</evidence>
<dbReference type="InterPro" id="IPR006312">
    <property type="entry name" value="TatA/E"/>
</dbReference>
<dbReference type="Gene3D" id="1.20.5.3310">
    <property type="match status" value="1"/>
</dbReference>
<evidence type="ECO:0000256" key="3">
    <source>
        <dbReference type="ARBA" id="ARBA00022475"/>
    </source>
</evidence>
<protein>
    <recommendedName>
        <fullName evidence="9">Sec-independent protein translocase protein TatA</fullName>
    </recommendedName>
</protein>
<dbReference type="HAMAP" id="MF_00236">
    <property type="entry name" value="TatA_E"/>
    <property type="match status" value="1"/>
</dbReference>
<evidence type="ECO:0000256" key="8">
    <source>
        <dbReference type="ARBA" id="ARBA00023136"/>
    </source>
</evidence>
<evidence type="ECO:0000313" key="11">
    <source>
        <dbReference type="EMBL" id="GAD01779.1"/>
    </source>
</evidence>
<comment type="function">
    <text evidence="9">Part of the twin-arginine translocation (Tat) system that transports large folded proteins containing a characteristic twin-arginine motif in their signal peptide across membranes. TatA could form the protein-conducting channel of the Tat system.</text>
</comment>
<dbReference type="STRING" id="1331007.AALB_1859"/>
<keyword evidence="2 9" id="KW-0813">Transport</keyword>
<dbReference type="NCBIfam" id="TIGR01411">
    <property type="entry name" value="tatAE"/>
    <property type="match status" value="1"/>
</dbReference>
<evidence type="ECO:0000313" key="12">
    <source>
        <dbReference type="Proteomes" id="UP000014461"/>
    </source>
</evidence>
<keyword evidence="5 9" id="KW-0653">Protein transport</keyword>
<comment type="subunit">
    <text evidence="9">The Tat system comprises two distinct complexes: a TatABC complex, containing multiple copies of TatA, TatB and TatC subunits, and a separate TatA complex, containing only TatA subunits. Substrates initially bind to the TatABC complex, which probably triggers association of the separate TatA complex to form the active translocon.</text>
</comment>
<evidence type="ECO:0000256" key="7">
    <source>
        <dbReference type="ARBA" id="ARBA00023010"/>
    </source>
</evidence>
<gene>
    <name evidence="9" type="primary">tatA</name>
    <name evidence="11" type="ORF">AALB_1859</name>
</gene>
<dbReference type="GO" id="GO:0008320">
    <property type="term" value="F:protein transmembrane transporter activity"/>
    <property type="evidence" value="ECO:0007669"/>
    <property type="project" value="UniProtKB-UniRule"/>
</dbReference>
<organism evidence="11 12">
    <name type="scientific">Agarivorans albus MKT 106</name>
    <dbReference type="NCBI Taxonomy" id="1331007"/>
    <lineage>
        <taxon>Bacteria</taxon>
        <taxon>Pseudomonadati</taxon>
        <taxon>Pseudomonadota</taxon>
        <taxon>Gammaproteobacteria</taxon>
        <taxon>Alteromonadales</taxon>
        <taxon>Alteromonadaceae</taxon>
        <taxon>Agarivorans</taxon>
    </lineage>
</organism>
<feature type="transmembrane region" description="Helical" evidence="9">
    <location>
        <begin position="6"/>
        <end position="22"/>
    </location>
</feature>